<accession>A0A138A7K8</accession>
<organism evidence="3">
    <name type="scientific">Tsukamurella pseudospumae</name>
    <dbReference type="NCBI Taxonomy" id="239498"/>
    <lineage>
        <taxon>Bacteria</taxon>
        <taxon>Bacillati</taxon>
        <taxon>Actinomycetota</taxon>
        <taxon>Actinomycetes</taxon>
        <taxon>Mycobacteriales</taxon>
        <taxon>Tsukamurellaceae</taxon>
        <taxon>Tsukamurella</taxon>
    </lineage>
</organism>
<name>A0A138A7K8_9ACTN</name>
<keyword evidence="1" id="KW-0175">Coiled coil</keyword>
<evidence type="ECO:0000313" key="3">
    <source>
        <dbReference type="EMBL" id="KXP06403.1"/>
    </source>
</evidence>
<reference evidence="2 4" key="2">
    <citation type="submission" date="2016-02" db="EMBL/GenBank/DDBJ databases">
        <authorList>
            <person name="Teng J.L."/>
            <person name="Tang Y."/>
            <person name="Huang Y."/>
            <person name="Guo F."/>
            <person name="Wei W."/>
            <person name="Chen J.H."/>
            <person name="Wong S.Y."/>
            <person name="Lau S.K."/>
            <person name="Woo P.C."/>
        </authorList>
    </citation>
    <scope>NUCLEOTIDE SEQUENCE [LARGE SCALE GENOMIC DNA]</scope>
    <source>
        <strain evidence="2 4">JCM 13375</strain>
    </source>
</reference>
<feature type="coiled-coil region" evidence="1">
    <location>
        <begin position="54"/>
        <end position="81"/>
    </location>
</feature>
<gene>
    <name evidence="3" type="ORF">AXK60_09910</name>
    <name evidence="2" type="ORF">AXK61_18450</name>
</gene>
<comment type="caution">
    <text evidence="3">The sequence shown here is derived from an EMBL/GenBank/DDBJ whole genome shotgun (WGS) entry which is preliminary data.</text>
</comment>
<dbReference type="AlphaFoldDB" id="A0A138A7K8"/>
<dbReference type="EMBL" id="LSRE01000010">
    <property type="protein sequence ID" value="KXO99244.1"/>
    <property type="molecule type" value="Genomic_DNA"/>
</dbReference>
<dbReference type="STRING" id="239498.AXK60_09910"/>
<dbReference type="RefSeq" id="WP_068571945.1">
    <property type="nucleotide sequence ID" value="NZ_LSRE01000010.1"/>
</dbReference>
<dbReference type="EMBL" id="LSRF01000056">
    <property type="protein sequence ID" value="KXP06403.1"/>
    <property type="molecule type" value="Genomic_DNA"/>
</dbReference>
<protein>
    <submittedName>
        <fullName evidence="3">Uncharacterized protein</fullName>
    </submittedName>
</protein>
<keyword evidence="4" id="KW-1185">Reference proteome</keyword>
<proteinExistence type="predicted"/>
<evidence type="ECO:0000313" key="2">
    <source>
        <dbReference type="EMBL" id="KXO99244.1"/>
    </source>
</evidence>
<dbReference type="Proteomes" id="UP000070258">
    <property type="component" value="Unassembled WGS sequence"/>
</dbReference>
<evidence type="ECO:0000256" key="1">
    <source>
        <dbReference type="SAM" id="Coils"/>
    </source>
</evidence>
<sequence>MEDIMGNSTTSKKAATEPSISKFLSGVVGNTKDLVDNLIENVESAEKSARKGVNKIAKKDIKNLRKQTENLNDQVKKLSKVTKAK</sequence>
<dbReference type="Proteomes" id="UP000070409">
    <property type="component" value="Unassembled WGS sequence"/>
</dbReference>
<dbReference type="OrthoDB" id="4774526at2"/>
<evidence type="ECO:0000313" key="4">
    <source>
        <dbReference type="Proteomes" id="UP000070409"/>
    </source>
</evidence>
<reference evidence="3" key="1">
    <citation type="submission" date="2016-02" db="EMBL/GenBank/DDBJ databases">
        <authorList>
            <person name="Teng J.L."/>
            <person name="Yang Y."/>
            <person name="Huang Y."/>
            <person name="Guo F."/>
            <person name="Wei W."/>
            <person name="Chen J.H."/>
            <person name="Wong S.Y."/>
            <person name="Lau S.K."/>
            <person name="Woo P.C."/>
        </authorList>
    </citation>
    <scope>NUCLEOTIDE SEQUENCE</scope>
    <source>
        <strain evidence="3">JCM 15929</strain>
    </source>
</reference>